<sequence>MDPGSAGREFAAYGLSHWLVLGLFATGSAALVICGRKHRDSGANRLFTRAFAVVLLGLQLGMQVHALTPARWNIEGSLPLHLSDLAGLATAYALWSRRRWAFALTYYWGLALSTQALVAPVLQGPDFPHPGFLVFWGTHLLVVWAAIYLTWGLGFRPTWHSYRVAVAITSCWAIAAFVFNTLTGTNYGFLNRKPETGSLLDVLGPWPWYLIPEITLILGAWALMTLPWTRCTTAVQT</sequence>
<feature type="transmembrane region" description="Helical" evidence="1">
    <location>
        <begin position="102"/>
        <end position="122"/>
    </location>
</feature>
<dbReference type="NCBIfam" id="TIGR02206">
    <property type="entry name" value="intg_mem_TP0381"/>
    <property type="match status" value="1"/>
</dbReference>
<evidence type="ECO:0000256" key="1">
    <source>
        <dbReference type="SAM" id="Phobius"/>
    </source>
</evidence>
<feature type="transmembrane region" description="Helical" evidence="1">
    <location>
        <begin position="209"/>
        <end position="228"/>
    </location>
</feature>
<organism evidence="2 3">
    <name type="scientific">Amycolatopsis tucumanensis</name>
    <dbReference type="NCBI Taxonomy" id="401106"/>
    <lineage>
        <taxon>Bacteria</taxon>
        <taxon>Bacillati</taxon>
        <taxon>Actinomycetota</taxon>
        <taxon>Actinomycetes</taxon>
        <taxon>Pseudonocardiales</taxon>
        <taxon>Pseudonocardiaceae</taxon>
        <taxon>Amycolatopsis</taxon>
    </lineage>
</organism>
<comment type="caution">
    <text evidence="2">The sequence shown here is derived from an EMBL/GenBank/DDBJ whole genome shotgun (WGS) entry which is preliminary data.</text>
</comment>
<accession>A0ABP7JPG5</accession>
<feature type="transmembrane region" description="Helical" evidence="1">
    <location>
        <begin position="165"/>
        <end position="189"/>
    </location>
</feature>
<name>A0ABP7JPG5_9PSEU</name>
<keyword evidence="1" id="KW-0472">Membrane</keyword>
<dbReference type="InterPro" id="IPR011737">
    <property type="entry name" value="CHP02206_TP0381"/>
</dbReference>
<evidence type="ECO:0000313" key="2">
    <source>
        <dbReference type="EMBL" id="GAA3850538.1"/>
    </source>
</evidence>
<feature type="transmembrane region" description="Helical" evidence="1">
    <location>
        <begin position="134"/>
        <end position="153"/>
    </location>
</feature>
<protein>
    <submittedName>
        <fullName evidence="2">TIGR02206 family membrane protein</fullName>
    </submittedName>
</protein>
<feature type="transmembrane region" description="Helical" evidence="1">
    <location>
        <begin position="46"/>
        <end position="66"/>
    </location>
</feature>
<keyword evidence="3" id="KW-1185">Reference proteome</keyword>
<feature type="transmembrane region" description="Helical" evidence="1">
    <location>
        <begin position="78"/>
        <end position="95"/>
    </location>
</feature>
<keyword evidence="1" id="KW-0812">Transmembrane</keyword>
<dbReference type="Pfam" id="PF14808">
    <property type="entry name" value="TMEM164"/>
    <property type="match status" value="1"/>
</dbReference>
<feature type="transmembrane region" description="Helical" evidence="1">
    <location>
        <begin position="15"/>
        <end position="34"/>
    </location>
</feature>
<proteinExistence type="predicted"/>
<gene>
    <name evidence="2" type="ORF">GCM10022380_80820</name>
</gene>
<reference evidence="3" key="1">
    <citation type="journal article" date="2019" name="Int. J. Syst. Evol. Microbiol.">
        <title>The Global Catalogue of Microorganisms (GCM) 10K type strain sequencing project: providing services to taxonomists for standard genome sequencing and annotation.</title>
        <authorList>
            <consortium name="The Broad Institute Genomics Platform"/>
            <consortium name="The Broad Institute Genome Sequencing Center for Infectious Disease"/>
            <person name="Wu L."/>
            <person name="Ma J."/>
        </authorList>
    </citation>
    <scope>NUCLEOTIDE SEQUENCE [LARGE SCALE GENOMIC DNA]</scope>
    <source>
        <strain evidence="3">JCM 17017</strain>
    </source>
</reference>
<keyword evidence="1" id="KW-1133">Transmembrane helix</keyword>
<evidence type="ECO:0000313" key="3">
    <source>
        <dbReference type="Proteomes" id="UP001501624"/>
    </source>
</evidence>
<dbReference type="EMBL" id="BAABCM010000019">
    <property type="protein sequence ID" value="GAA3850538.1"/>
    <property type="molecule type" value="Genomic_DNA"/>
</dbReference>
<dbReference type="Proteomes" id="UP001501624">
    <property type="component" value="Unassembled WGS sequence"/>
</dbReference>